<comment type="caution">
    <text evidence="3">The sequence shown here is derived from an EMBL/GenBank/DDBJ whole genome shotgun (WGS) entry which is preliminary data.</text>
</comment>
<dbReference type="Pfam" id="PF13411">
    <property type="entry name" value="MerR_1"/>
    <property type="match status" value="1"/>
</dbReference>
<dbReference type="GO" id="GO:0003700">
    <property type="term" value="F:DNA-binding transcription factor activity"/>
    <property type="evidence" value="ECO:0007669"/>
    <property type="project" value="InterPro"/>
</dbReference>
<dbReference type="Proteomes" id="UP000885672">
    <property type="component" value="Unassembled WGS sequence"/>
</dbReference>
<reference evidence="3" key="1">
    <citation type="journal article" date="2020" name="mSystems">
        <title>Genome- and Community-Level Interaction Insights into Carbon Utilization and Element Cycling Functions of Hydrothermarchaeota in Hydrothermal Sediment.</title>
        <authorList>
            <person name="Zhou Z."/>
            <person name="Liu Y."/>
            <person name="Xu W."/>
            <person name="Pan J."/>
            <person name="Luo Z.H."/>
            <person name="Li M."/>
        </authorList>
    </citation>
    <scope>NUCLEOTIDE SEQUENCE [LARGE SCALE GENOMIC DNA]</scope>
    <source>
        <strain evidence="3">SpSt-1182</strain>
    </source>
</reference>
<name>A0A7V0T5E9_UNCW3</name>
<dbReference type="InterPro" id="IPR047057">
    <property type="entry name" value="MerR_fam"/>
</dbReference>
<gene>
    <name evidence="3" type="ORF">ENN51_03175</name>
</gene>
<feature type="domain" description="HTH merR-type" evidence="2">
    <location>
        <begin position="7"/>
        <end position="75"/>
    </location>
</feature>
<organism evidence="3">
    <name type="scientific">candidate division WOR-3 bacterium</name>
    <dbReference type="NCBI Taxonomy" id="2052148"/>
    <lineage>
        <taxon>Bacteria</taxon>
        <taxon>Bacteria division WOR-3</taxon>
    </lineage>
</organism>
<dbReference type="PANTHER" id="PTHR30204">
    <property type="entry name" value="REDOX-CYCLING DRUG-SENSING TRANSCRIPTIONAL ACTIVATOR SOXR"/>
    <property type="match status" value="1"/>
</dbReference>
<dbReference type="SUPFAM" id="SSF46955">
    <property type="entry name" value="Putative DNA-binding domain"/>
    <property type="match status" value="1"/>
</dbReference>
<evidence type="ECO:0000313" key="3">
    <source>
        <dbReference type="EMBL" id="HDQ99273.1"/>
    </source>
</evidence>
<dbReference type="EMBL" id="DSBX01000125">
    <property type="protein sequence ID" value="HDQ99273.1"/>
    <property type="molecule type" value="Genomic_DNA"/>
</dbReference>
<dbReference type="SMART" id="SM00422">
    <property type="entry name" value="HTH_MERR"/>
    <property type="match status" value="1"/>
</dbReference>
<dbReference type="GO" id="GO:0003677">
    <property type="term" value="F:DNA binding"/>
    <property type="evidence" value="ECO:0007669"/>
    <property type="project" value="UniProtKB-KW"/>
</dbReference>
<protein>
    <submittedName>
        <fullName evidence="3">MerR family transcriptional regulator</fullName>
    </submittedName>
</protein>
<evidence type="ECO:0000259" key="2">
    <source>
        <dbReference type="SMART" id="SM00422"/>
    </source>
</evidence>
<keyword evidence="1" id="KW-0238">DNA-binding</keyword>
<dbReference type="CDD" id="cd00592">
    <property type="entry name" value="HTH_MerR-like"/>
    <property type="match status" value="1"/>
</dbReference>
<dbReference type="AlphaFoldDB" id="A0A7V0T5E9"/>
<dbReference type="InterPro" id="IPR000551">
    <property type="entry name" value="MerR-type_HTH_dom"/>
</dbReference>
<accession>A0A7V0T5E9</accession>
<evidence type="ECO:0000256" key="1">
    <source>
        <dbReference type="ARBA" id="ARBA00023125"/>
    </source>
</evidence>
<dbReference type="InterPro" id="IPR009061">
    <property type="entry name" value="DNA-bd_dom_put_sf"/>
</dbReference>
<sequence>MKDEQMFSLEELCRLTGFTRRTVRYYIQLGLVDRPEGAGRGARYRPRHLEQLIAAHTWRRAGLSLERIRSLREGGDDAPLPPAAGAVEAWTRLTLAPGLELHVGASAGLSPEELRSLVRRIRALVTDECQARRRDD</sequence>
<dbReference type="PANTHER" id="PTHR30204:SF93">
    <property type="entry name" value="HTH MERR-TYPE DOMAIN-CONTAINING PROTEIN"/>
    <property type="match status" value="1"/>
</dbReference>
<proteinExistence type="predicted"/>
<dbReference type="Gene3D" id="1.10.1660.10">
    <property type="match status" value="1"/>
</dbReference>